<organism evidence="2 3">
    <name type="scientific">Stephania yunnanensis</name>
    <dbReference type="NCBI Taxonomy" id="152371"/>
    <lineage>
        <taxon>Eukaryota</taxon>
        <taxon>Viridiplantae</taxon>
        <taxon>Streptophyta</taxon>
        <taxon>Embryophyta</taxon>
        <taxon>Tracheophyta</taxon>
        <taxon>Spermatophyta</taxon>
        <taxon>Magnoliopsida</taxon>
        <taxon>Ranunculales</taxon>
        <taxon>Menispermaceae</taxon>
        <taxon>Menispermoideae</taxon>
        <taxon>Cissampelideae</taxon>
        <taxon>Stephania</taxon>
    </lineage>
</organism>
<dbReference type="InterPro" id="IPR009902">
    <property type="entry name" value="DUF1442"/>
</dbReference>
<dbReference type="Proteomes" id="UP001420932">
    <property type="component" value="Unassembled WGS sequence"/>
</dbReference>
<accession>A0AAP0K086</accession>
<gene>
    <name evidence="2" type="ORF">Syun_012786</name>
</gene>
<evidence type="ECO:0000313" key="2">
    <source>
        <dbReference type="EMBL" id="KAK9143386.1"/>
    </source>
</evidence>
<feature type="compositionally biased region" description="Basic residues" evidence="1">
    <location>
        <begin position="16"/>
        <end position="30"/>
    </location>
</feature>
<feature type="compositionally biased region" description="Basic and acidic residues" evidence="1">
    <location>
        <begin position="44"/>
        <end position="71"/>
    </location>
</feature>
<dbReference type="EMBL" id="JBBNAF010000005">
    <property type="protein sequence ID" value="KAK9143386.1"/>
    <property type="molecule type" value="Genomic_DNA"/>
</dbReference>
<dbReference type="Pfam" id="PF07279">
    <property type="entry name" value="DUF1442"/>
    <property type="match status" value="1"/>
</dbReference>
<comment type="caution">
    <text evidence="2">The sequence shown here is derived from an EMBL/GenBank/DDBJ whole genome shotgun (WGS) entry which is preliminary data.</text>
</comment>
<proteinExistence type="predicted"/>
<dbReference type="AlphaFoldDB" id="A0AAP0K086"/>
<evidence type="ECO:0000256" key="1">
    <source>
        <dbReference type="SAM" id="MobiDB-lite"/>
    </source>
</evidence>
<feature type="compositionally biased region" description="Gly residues" evidence="1">
    <location>
        <begin position="31"/>
        <end position="43"/>
    </location>
</feature>
<name>A0AAP0K086_9MAGN</name>
<reference evidence="2 3" key="1">
    <citation type="submission" date="2024-01" db="EMBL/GenBank/DDBJ databases">
        <title>Genome assemblies of Stephania.</title>
        <authorList>
            <person name="Yang L."/>
        </authorList>
    </citation>
    <scope>NUCLEOTIDE SEQUENCE [LARGE SCALE GENOMIC DNA]</scope>
    <source>
        <strain evidence="2">YNDBR</strain>
        <tissue evidence="2">Leaf</tissue>
    </source>
</reference>
<evidence type="ECO:0000313" key="3">
    <source>
        <dbReference type="Proteomes" id="UP001420932"/>
    </source>
</evidence>
<keyword evidence="3" id="KW-1185">Reference proteome</keyword>
<sequence length="228" mass="24207">MPSMMDCSQPIPRISPKSRAKIPVVRRRGGGRGGVIGRGGIIGRGDERGGADIGDGGRVEREADSGDVVERRGRRRGHERWTGGGEGAHGRAPRVRGGEREGGGGVQGGGGAAAEVVAGEAEEAMGAVEGVDFLVVDSRGKDADRLMRAARFGERGRWWCAQTAEGGGGVWRRAARAWSGRRICRSGLGWRLRTWELAVVVRRRARVVAGGSDTGISVVVFLLYIELD</sequence>
<protein>
    <submittedName>
        <fullName evidence="2">Uncharacterized protein</fullName>
    </submittedName>
</protein>
<feature type="region of interest" description="Disordered" evidence="1">
    <location>
        <begin position="1"/>
        <end position="111"/>
    </location>
</feature>